<sequence>MKNSILLFSFLFTCLICKASDTISVWHVYYNKIKIKEYNQYNNNLPLVLKNSDYKVGDSITIQYFSDTRCDDCLTGIMVRSKDNRVTMVGKSKGRGNPITFPVSYIIDPKRKKKNSEILYLDSNGENATSILLFEVEMN</sequence>
<gene>
    <name evidence="2" type="ORF">HYN48_13795</name>
</gene>
<keyword evidence="1" id="KW-0732">Signal</keyword>
<feature type="signal peptide" evidence="1">
    <location>
        <begin position="1"/>
        <end position="19"/>
    </location>
</feature>
<protein>
    <submittedName>
        <fullName evidence="2">Uncharacterized protein</fullName>
    </submittedName>
</protein>
<dbReference type="RefSeq" id="WP_108372705.1">
    <property type="nucleotide sequence ID" value="NZ_CP028811.1"/>
</dbReference>
<accession>A0A2S0RK27</accession>
<dbReference type="EMBL" id="CP028811">
    <property type="protein sequence ID" value="AWA31072.1"/>
    <property type="molecule type" value="Genomic_DNA"/>
</dbReference>
<organism evidence="2 3">
    <name type="scientific">Flavobacterium magnum</name>
    <dbReference type="NCBI Taxonomy" id="2162713"/>
    <lineage>
        <taxon>Bacteria</taxon>
        <taxon>Pseudomonadati</taxon>
        <taxon>Bacteroidota</taxon>
        <taxon>Flavobacteriia</taxon>
        <taxon>Flavobacteriales</taxon>
        <taxon>Flavobacteriaceae</taxon>
        <taxon>Flavobacterium</taxon>
    </lineage>
</organism>
<evidence type="ECO:0000256" key="1">
    <source>
        <dbReference type="SAM" id="SignalP"/>
    </source>
</evidence>
<dbReference type="OrthoDB" id="1454346at2"/>
<evidence type="ECO:0000313" key="2">
    <source>
        <dbReference type="EMBL" id="AWA31072.1"/>
    </source>
</evidence>
<feature type="chain" id="PRO_5015552550" evidence="1">
    <location>
        <begin position="20"/>
        <end position="139"/>
    </location>
</feature>
<dbReference type="Proteomes" id="UP000244193">
    <property type="component" value="Chromosome"/>
</dbReference>
<keyword evidence="3" id="KW-1185">Reference proteome</keyword>
<evidence type="ECO:0000313" key="3">
    <source>
        <dbReference type="Proteomes" id="UP000244193"/>
    </source>
</evidence>
<proteinExistence type="predicted"/>
<dbReference type="AlphaFoldDB" id="A0A2S0RK27"/>
<reference evidence="2 3" key="1">
    <citation type="submission" date="2018-04" db="EMBL/GenBank/DDBJ databases">
        <title>Genome sequencing of Flavobacterium sp. HYN0048.</title>
        <authorList>
            <person name="Yi H."/>
            <person name="Baek C."/>
        </authorList>
    </citation>
    <scope>NUCLEOTIDE SEQUENCE [LARGE SCALE GENOMIC DNA]</scope>
    <source>
        <strain evidence="2 3">HYN0048</strain>
    </source>
</reference>
<name>A0A2S0RK27_9FLAO</name>
<dbReference type="KEGG" id="fmg:HYN48_13795"/>